<dbReference type="EMBL" id="CM055733">
    <property type="protein sequence ID" value="KAJ8009983.1"/>
    <property type="molecule type" value="Genomic_DNA"/>
</dbReference>
<sequence>MQSNEQQPQEVLAAVHEPQNMIEQEEWIQPTVLTDTAQPVRDQEEPREQVPQPIERRELGTGDWPSSGASTPPVTRWPPYCTPRQPSYSPERRSSRVTYAQQYSSPNKHWERYYDS</sequence>
<accession>A0ACC2H368</accession>
<gene>
    <name evidence="1" type="ORF">DPEC_G00069830</name>
</gene>
<keyword evidence="2" id="KW-1185">Reference proteome</keyword>
<evidence type="ECO:0000313" key="2">
    <source>
        <dbReference type="Proteomes" id="UP001157502"/>
    </source>
</evidence>
<dbReference type="Proteomes" id="UP001157502">
    <property type="component" value="Chromosome 6"/>
</dbReference>
<comment type="caution">
    <text evidence="1">The sequence shown here is derived from an EMBL/GenBank/DDBJ whole genome shotgun (WGS) entry which is preliminary data.</text>
</comment>
<protein>
    <submittedName>
        <fullName evidence="1">Uncharacterized protein</fullName>
    </submittedName>
</protein>
<name>A0ACC2H368_DALPE</name>
<organism evidence="1 2">
    <name type="scientific">Dallia pectoralis</name>
    <name type="common">Alaska blackfish</name>
    <dbReference type="NCBI Taxonomy" id="75939"/>
    <lineage>
        <taxon>Eukaryota</taxon>
        <taxon>Metazoa</taxon>
        <taxon>Chordata</taxon>
        <taxon>Craniata</taxon>
        <taxon>Vertebrata</taxon>
        <taxon>Euteleostomi</taxon>
        <taxon>Actinopterygii</taxon>
        <taxon>Neopterygii</taxon>
        <taxon>Teleostei</taxon>
        <taxon>Protacanthopterygii</taxon>
        <taxon>Esociformes</taxon>
        <taxon>Umbridae</taxon>
        <taxon>Dallia</taxon>
    </lineage>
</organism>
<evidence type="ECO:0000313" key="1">
    <source>
        <dbReference type="EMBL" id="KAJ8009983.1"/>
    </source>
</evidence>
<reference evidence="1" key="1">
    <citation type="submission" date="2021-05" db="EMBL/GenBank/DDBJ databases">
        <authorList>
            <person name="Pan Q."/>
            <person name="Jouanno E."/>
            <person name="Zahm M."/>
            <person name="Klopp C."/>
            <person name="Cabau C."/>
            <person name="Louis A."/>
            <person name="Berthelot C."/>
            <person name="Parey E."/>
            <person name="Roest Crollius H."/>
            <person name="Montfort J."/>
            <person name="Robinson-Rechavi M."/>
            <person name="Bouchez O."/>
            <person name="Lampietro C."/>
            <person name="Lopez Roques C."/>
            <person name="Donnadieu C."/>
            <person name="Postlethwait J."/>
            <person name="Bobe J."/>
            <person name="Dillon D."/>
            <person name="Chandos A."/>
            <person name="von Hippel F."/>
            <person name="Guiguen Y."/>
        </authorList>
    </citation>
    <scope>NUCLEOTIDE SEQUENCE</scope>
    <source>
        <strain evidence="1">YG-Jan2019</strain>
    </source>
</reference>
<proteinExistence type="predicted"/>